<dbReference type="InterPro" id="IPR035906">
    <property type="entry name" value="MetI-like_sf"/>
</dbReference>
<evidence type="ECO:0000256" key="5">
    <source>
        <dbReference type="ARBA" id="ARBA00022989"/>
    </source>
</evidence>
<dbReference type="GO" id="GO:0005886">
    <property type="term" value="C:plasma membrane"/>
    <property type="evidence" value="ECO:0007669"/>
    <property type="project" value="UniProtKB-SubCell"/>
</dbReference>
<dbReference type="SUPFAM" id="SSF161098">
    <property type="entry name" value="MetI-like"/>
    <property type="match status" value="1"/>
</dbReference>
<dbReference type="AlphaFoldDB" id="A0A017HID1"/>
<evidence type="ECO:0000256" key="2">
    <source>
        <dbReference type="ARBA" id="ARBA00022448"/>
    </source>
</evidence>
<reference evidence="9 10" key="1">
    <citation type="submission" date="2013-02" db="EMBL/GenBank/DDBJ databases">
        <authorList>
            <person name="Fiebig A."/>
            <person name="Goeker M."/>
            <person name="Klenk H.-P.P."/>
        </authorList>
    </citation>
    <scope>NUCLEOTIDE SEQUENCE [LARGE SCALE GENOMIC DNA]</scope>
    <source>
        <strain evidence="9 10">DSM 19309</strain>
    </source>
</reference>
<dbReference type="GO" id="GO:0055085">
    <property type="term" value="P:transmembrane transport"/>
    <property type="evidence" value="ECO:0007669"/>
    <property type="project" value="InterPro"/>
</dbReference>
<dbReference type="RefSeq" id="WP_051521190.1">
    <property type="nucleotide sequence ID" value="NZ_KK088567.1"/>
</dbReference>
<keyword evidence="4 7" id="KW-0812">Transmembrane</keyword>
<sequence length="302" mass="32429">MSETIPQGVPAPRPVAFARTVPSSGGRTGALRWLVHAVVAFIVLWFLPILALLLSSLRPQADTATSGWWMALVRPSYTAENYLLALDQLRIAGSLGTSLAIAIPTTVLVVLLSVIGAYALVRMNFAGRTALSLLLVALLVTPPQITLVPLLRLYNLMGLSGTIPGIWLYQVGFTLPFGVFLLRGFIALIPQELFERAHLDGASELRTFRSIVLPLSRPIMASLGIMAFLWSWNDLLIPLLFMGGSSMSLPITVNLAGMVAQTTQGQGPLMAATFLSVAIPLVLVISLQRYFVRGILGGAVKG</sequence>
<evidence type="ECO:0000256" key="4">
    <source>
        <dbReference type="ARBA" id="ARBA00022692"/>
    </source>
</evidence>
<comment type="similarity">
    <text evidence="7">Belongs to the binding-protein-dependent transport system permease family.</text>
</comment>
<feature type="transmembrane region" description="Helical" evidence="7">
    <location>
        <begin position="210"/>
        <end position="230"/>
    </location>
</feature>
<dbReference type="PANTHER" id="PTHR43744:SF4">
    <property type="entry name" value="OSMOPROTECTIVE COMPOUNDS UPTAKE PERMEASE PROTEIN GGTD"/>
    <property type="match status" value="1"/>
</dbReference>
<proteinExistence type="inferred from homology"/>
<evidence type="ECO:0000256" key="7">
    <source>
        <dbReference type="RuleBase" id="RU363032"/>
    </source>
</evidence>
<feature type="transmembrane region" description="Helical" evidence="7">
    <location>
        <begin position="99"/>
        <end position="121"/>
    </location>
</feature>
<evidence type="ECO:0000313" key="10">
    <source>
        <dbReference type="Proteomes" id="UP000019666"/>
    </source>
</evidence>
<dbReference type="PROSITE" id="PS50928">
    <property type="entry name" value="ABC_TM1"/>
    <property type="match status" value="1"/>
</dbReference>
<feature type="domain" description="ABC transmembrane type-1" evidence="8">
    <location>
        <begin position="95"/>
        <end position="287"/>
    </location>
</feature>
<dbReference type="Gene3D" id="1.10.3720.10">
    <property type="entry name" value="MetI-like"/>
    <property type="match status" value="1"/>
</dbReference>
<keyword evidence="2 7" id="KW-0813">Transport</keyword>
<protein>
    <submittedName>
        <fullName evidence="9">Integral membrane transport protein</fullName>
    </submittedName>
</protein>
<dbReference type="PANTHER" id="PTHR43744">
    <property type="entry name" value="ABC TRANSPORTER PERMEASE PROTEIN MG189-RELATED-RELATED"/>
    <property type="match status" value="1"/>
</dbReference>
<feature type="transmembrane region" description="Helical" evidence="7">
    <location>
        <begin position="236"/>
        <end position="257"/>
    </location>
</feature>
<feature type="transmembrane region" description="Helical" evidence="7">
    <location>
        <begin position="33"/>
        <end position="54"/>
    </location>
</feature>
<dbReference type="CDD" id="cd06261">
    <property type="entry name" value="TM_PBP2"/>
    <property type="match status" value="1"/>
</dbReference>
<feature type="transmembrane region" description="Helical" evidence="7">
    <location>
        <begin position="133"/>
        <end position="154"/>
    </location>
</feature>
<dbReference type="STRING" id="442562.Rumeso_04141"/>
<comment type="subcellular location">
    <subcellularLocation>
        <location evidence="1 7">Cell membrane</location>
        <topology evidence="1 7">Multi-pass membrane protein</topology>
    </subcellularLocation>
</comment>
<organism evidence="9 10">
    <name type="scientific">Rubellimicrobium mesophilum DSM 19309</name>
    <dbReference type="NCBI Taxonomy" id="442562"/>
    <lineage>
        <taxon>Bacteria</taxon>
        <taxon>Pseudomonadati</taxon>
        <taxon>Pseudomonadota</taxon>
        <taxon>Alphaproteobacteria</taxon>
        <taxon>Rhodobacterales</taxon>
        <taxon>Roseobacteraceae</taxon>
        <taxon>Rubellimicrobium</taxon>
    </lineage>
</organism>
<feature type="transmembrane region" description="Helical" evidence="7">
    <location>
        <begin position="166"/>
        <end position="189"/>
    </location>
</feature>
<keyword evidence="5 7" id="KW-1133">Transmembrane helix</keyword>
<gene>
    <name evidence="9" type="ORF">Rumeso_04141</name>
</gene>
<keyword evidence="6 7" id="KW-0472">Membrane</keyword>
<feature type="transmembrane region" description="Helical" evidence="7">
    <location>
        <begin position="269"/>
        <end position="291"/>
    </location>
</feature>
<keyword evidence="10" id="KW-1185">Reference proteome</keyword>
<dbReference type="PATRIC" id="fig|442562.3.peg.4077"/>
<comment type="caution">
    <text evidence="9">The sequence shown here is derived from an EMBL/GenBank/DDBJ whole genome shotgun (WGS) entry which is preliminary data.</text>
</comment>
<name>A0A017HID1_9RHOB</name>
<dbReference type="OrthoDB" id="9815445at2"/>
<evidence type="ECO:0000256" key="6">
    <source>
        <dbReference type="ARBA" id="ARBA00023136"/>
    </source>
</evidence>
<dbReference type="InterPro" id="IPR000515">
    <property type="entry name" value="MetI-like"/>
</dbReference>
<keyword evidence="3" id="KW-1003">Cell membrane</keyword>
<dbReference type="Proteomes" id="UP000019666">
    <property type="component" value="Unassembled WGS sequence"/>
</dbReference>
<evidence type="ECO:0000256" key="3">
    <source>
        <dbReference type="ARBA" id="ARBA00022475"/>
    </source>
</evidence>
<evidence type="ECO:0000313" key="9">
    <source>
        <dbReference type="EMBL" id="EYD74277.1"/>
    </source>
</evidence>
<accession>A0A017HID1</accession>
<dbReference type="Pfam" id="PF00528">
    <property type="entry name" value="BPD_transp_1"/>
    <property type="match status" value="1"/>
</dbReference>
<dbReference type="EMBL" id="AOSK01000118">
    <property type="protein sequence ID" value="EYD74277.1"/>
    <property type="molecule type" value="Genomic_DNA"/>
</dbReference>
<evidence type="ECO:0000256" key="1">
    <source>
        <dbReference type="ARBA" id="ARBA00004651"/>
    </source>
</evidence>
<evidence type="ECO:0000259" key="8">
    <source>
        <dbReference type="PROSITE" id="PS50928"/>
    </source>
</evidence>
<dbReference type="HOGENOM" id="CLU_016047_1_2_5"/>